<protein>
    <submittedName>
        <fullName evidence="3">Conserved membrane-spanning protein</fullName>
    </submittedName>
</protein>
<dbReference type="SUPFAM" id="SSF53474">
    <property type="entry name" value="alpha/beta-Hydrolases"/>
    <property type="match status" value="1"/>
</dbReference>
<dbReference type="InterPro" id="IPR050261">
    <property type="entry name" value="FrsA_esterase"/>
</dbReference>
<feature type="domain" description="Acetyl xylan esterase" evidence="2">
    <location>
        <begin position="34"/>
        <end position="149"/>
    </location>
</feature>
<feature type="transmembrane region" description="Helical" evidence="1">
    <location>
        <begin position="308"/>
        <end position="329"/>
    </location>
</feature>
<feature type="transmembrane region" description="Helical" evidence="1">
    <location>
        <begin position="395"/>
        <end position="419"/>
    </location>
</feature>
<dbReference type="Gene3D" id="3.40.50.1820">
    <property type="entry name" value="alpha/beta hydrolase"/>
    <property type="match status" value="1"/>
</dbReference>
<dbReference type="PANTHER" id="PTHR22946:SF8">
    <property type="entry name" value="ACETYL XYLAN ESTERASE DOMAIN-CONTAINING PROTEIN"/>
    <property type="match status" value="1"/>
</dbReference>
<feature type="transmembrane region" description="Helical" evidence="1">
    <location>
        <begin position="588"/>
        <end position="610"/>
    </location>
</feature>
<dbReference type="Pfam" id="PF05448">
    <property type="entry name" value="AXE1"/>
    <property type="match status" value="1"/>
</dbReference>
<dbReference type="EMBL" id="FWDM01000037">
    <property type="protein sequence ID" value="SLM15598.1"/>
    <property type="molecule type" value="Genomic_DNA"/>
</dbReference>
<feature type="transmembrane region" description="Helical" evidence="1">
    <location>
        <begin position="439"/>
        <end position="462"/>
    </location>
</feature>
<proteinExistence type="predicted"/>
<dbReference type="InterPro" id="IPR008391">
    <property type="entry name" value="AXE1_dom"/>
</dbReference>
<dbReference type="PANTHER" id="PTHR22946">
    <property type="entry name" value="DIENELACTONE HYDROLASE DOMAIN-CONTAINING PROTEIN-RELATED"/>
    <property type="match status" value="1"/>
</dbReference>
<feature type="transmembrane region" description="Helical" evidence="1">
    <location>
        <begin position="515"/>
        <end position="539"/>
    </location>
</feature>
<keyword evidence="1" id="KW-0472">Membrane</keyword>
<sequence length="611" mass="68820">MRKRSAKFWLGLSLIVCLISMLGANFVQTGGYSITVKDLRWETSAGHMMSALLFIPKNASVKNPAPAIITSHGWYNNREMQDMNFVEYARRGYVVMSIDMYGHGNSDTLVNSQVQYHATGMTDAVELMATFPFVDKSRIGVTGHSNGGRAANWAVDDDNLKSTPLIKSVLLVAYDPTYTDKDGKYINKYGNRDVGVVAAKYDEFFFRVKNKDGSKTAPRDYINQATAQSFLNFGINPEEGEKRTSSVFYTKVIDGKEAIRAIFTPTQIHPWNTISNKVATFSLDFFNKALGAPNPIPSTNLVWYWKEIFNVIGLIGFAMFVFAFAKILLQTKYFGVLKTKEEPTPLLASGSKAKVWFWISLVLGAFVSFISYLYLPNIVNKPGFRPTFFVQAPVFFIGTWAVVNGLFTLVVMLVTWYFFDGKSISLKERGIAISGTNLWRTILLSLSVVSAAFFIVFFSDFIFKVDFRLWVIPVKAFTADKIPIIILYLPFFLIFYVLHSVSVNGFSFIKQGKEWVNVALLAFFTDLGALMYVIIQYGIFFARGLSWTEKMNPAISNIYGIWLFPILVYFPLAVILDRKLFKLTKNPYLGGIIFALIMTIMACTNTLTAVP</sequence>
<gene>
    <name evidence="3" type="ORF">SPIROBIBN47_50081</name>
</gene>
<dbReference type="InterPro" id="IPR029058">
    <property type="entry name" value="AB_hydrolase_fold"/>
</dbReference>
<feature type="transmembrane region" description="Helical" evidence="1">
    <location>
        <begin position="559"/>
        <end position="576"/>
    </location>
</feature>
<keyword evidence="1" id="KW-0812">Transmembrane</keyword>
<feature type="transmembrane region" description="Helical" evidence="1">
    <location>
        <begin position="355"/>
        <end position="375"/>
    </location>
</feature>
<evidence type="ECO:0000256" key="1">
    <source>
        <dbReference type="SAM" id="Phobius"/>
    </source>
</evidence>
<evidence type="ECO:0000313" key="3">
    <source>
        <dbReference type="EMBL" id="SLM15598.1"/>
    </source>
</evidence>
<accession>A0A3P3XMD0</accession>
<feature type="transmembrane region" description="Helical" evidence="1">
    <location>
        <begin position="482"/>
        <end position="503"/>
    </location>
</feature>
<evidence type="ECO:0000259" key="2">
    <source>
        <dbReference type="Pfam" id="PF05448"/>
    </source>
</evidence>
<keyword evidence="1" id="KW-1133">Transmembrane helix</keyword>
<reference evidence="3" key="1">
    <citation type="submission" date="2017-02" db="EMBL/GenBank/DDBJ databases">
        <authorList>
            <person name="Regsiter A."/>
            <person name="William W."/>
        </authorList>
    </citation>
    <scope>NUCLEOTIDE SEQUENCE</scope>
    <source>
        <strain evidence="3">Bib</strain>
    </source>
</reference>
<dbReference type="AlphaFoldDB" id="A0A3P3XMD0"/>
<name>A0A3P3XMD0_9SPIR</name>
<organism evidence="3">
    <name type="scientific">uncultured spirochete</name>
    <dbReference type="NCBI Taxonomy" id="156406"/>
    <lineage>
        <taxon>Bacteria</taxon>
        <taxon>Pseudomonadati</taxon>
        <taxon>Spirochaetota</taxon>
        <taxon>Spirochaetia</taxon>
        <taxon>Spirochaetales</taxon>
        <taxon>environmental samples</taxon>
    </lineage>
</organism>